<dbReference type="AlphaFoldDB" id="A0AAP2D8D0"/>
<evidence type="ECO:0000256" key="1">
    <source>
        <dbReference type="ARBA" id="ARBA00004651"/>
    </source>
</evidence>
<feature type="transmembrane region" description="Helical" evidence="6">
    <location>
        <begin position="62"/>
        <end position="81"/>
    </location>
</feature>
<dbReference type="PANTHER" id="PTHR36115">
    <property type="entry name" value="PROLINE-RICH ANTIGEN HOMOLOG-RELATED"/>
    <property type="match status" value="1"/>
</dbReference>
<dbReference type="Proteomes" id="UP001319180">
    <property type="component" value="Unassembled WGS sequence"/>
</dbReference>
<dbReference type="InterPro" id="IPR010432">
    <property type="entry name" value="RDD"/>
</dbReference>
<protein>
    <submittedName>
        <fullName evidence="8">RDD family protein</fullName>
    </submittedName>
</protein>
<dbReference type="Pfam" id="PF06271">
    <property type="entry name" value="RDD"/>
    <property type="match status" value="1"/>
</dbReference>
<keyword evidence="5 6" id="KW-0472">Membrane</keyword>
<feature type="transmembrane region" description="Helical" evidence="6">
    <location>
        <begin position="88"/>
        <end position="112"/>
    </location>
</feature>
<dbReference type="PANTHER" id="PTHR36115:SF4">
    <property type="entry name" value="MEMBRANE PROTEIN"/>
    <property type="match status" value="1"/>
</dbReference>
<keyword evidence="4 6" id="KW-1133">Transmembrane helix</keyword>
<comment type="subcellular location">
    <subcellularLocation>
        <location evidence="1">Cell membrane</location>
        <topology evidence="1">Multi-pass membrane protein</topology>
    </subcellularLocation>
</comment>
<keyword evidence="2" id="KW-1003">Cell membrane</keyword>
<sequence length="279" mass="31407">MKLRTWVGLSVLALFVLNIAPDLNEVLYAVGVKRAPMIITDRFNVGAWGNPIVFNYYDLSEALTLVATGLLYVSALIFIITGRALKMLTFLCSLMVAHQGARLLSGTFYFILSPDKSLDNLQMIVPPLVMTAIGCGVLRIFQRTWDERSASGGYFVAAPIVRFYGYIVDLTIIQTLLETRPYSLDMSGYEWLVALMAYVLYYVLFEGLFHFTPGKLLLNTRVCMQNGTEPLWGTVVLRTLVRMIPFEPLSCLYNQGWHDEFSRTKVIRYPWAGGPVTTG</sequence>
<feature type="domain" description="RDD" evidence="7">
    <location>
        <begin position="174"/>
        <end position="249"/>
    </location>
</feature>
<accession>A0AAP2D8D0</accession>
<evidence type="ECO:0000256" key="2">
    <source>
        <dbReference type="ARBA" id="ARBA00022475"/>
    </source>
</evidence>
<dbReference type="InterPro" id="IPR051791">
    <property type="entry name" value="Pra-immunoreactive"/>
</dbReference>
<evidence type="ECO:0000313" key="9">
    <source>
        <dbReference type="Proteomes" id="UP001319180"/>
    </source>
</evidence>
<gene>
    <name evidence="8" type="ORF">KK078_05105</name>
</gene>
<organism evidence="8 9">
    <name type="scientific">Dawidia soli</name>
    <dbReference type="NCBI Taxonomy" id="2782352"/>
    <lineage>
        <taxon>Bacteria</taxon>
        <taxon>Pseudomonadati</taxon>
        <taxon>Bacteroidota</taxon>
        <taxon>Cytophagia</taxon>
        <taxon>Cytophagales</taxon>
        <taxon>Chryseotaleaceae</taxon>
        <taxon>Dawidia</taxon>
    </lineage>
</organism>
<evidence type="ECO:0000256" key="3">
    <source>
        <dbReference type="ARBA" id="ARBA00022692"/>
    </source>
</evidence>
<evidence type="ECO:0000313" key="8">
    <source>
        <dbReference type="EMBL" id="MBT1685920.1"/>
    </source>
</evidence>
<evidence type="ECO:0000256" key="4">
    <source>
        <dbReference type="ARBA" id="ARBA00022989"/>
    </source>
</evidence>
<evidence type="ECO:0000256" key="5">
    <source>
        <dbReference type="ARBA" id="ARBA00023136"/>
    </source>
</evidence>
<dbReference type="EMBL" id="JAHESC010000005">
    <property type="protein sequence ID" value="MBT1685920.1"/>
    <property type="molecule type" value="Genomic_DNA"/>
</dbReference>
<keyword evidence="9" id="KW-1185">Reference proteome</keyword>
<feature type="transmembrane region" description="Helical" evidence="6">
    <location>
        <begin position="189"/>
        <end position="211"/>
    </location>
</feature>
<keyword evidence="3 6" id="KW-0812">Transmembrane</keyword>
<proteinExistence type="predicted"/>
<feature type="transmembrane region" description="Helical" evidence="6">
    <location>
        <begin position="124"/>
        <end position="141"/>
    </location>
</feature>
<name>A0AAP2D8D0_9BACT</name>
<reference evidence="8 9" key="1">
    <citation type="submission" date="2021-05" db="EMBL/GenBank/DDBJ databases">
        <title>A Polyphasic approach of four new species of the genus Ohtaekwangia: Ohtaekwangia histidinii sp. nov., Ohtaekwangia cretensis sp. nov., Ohtaekwangia indiensis sp. nov., Ohtaekwangia reichenbachii sp. nov. from diverse environment.</title>
        <authorList>
            <person name="Octaviana S."/>
        </authorList>
    </citation>
    <scope>NUCLEOTIDE SEQUENCE [LARGE SCALE GENOMIC DNA]</scope>
    <source>
        <strain evidence="8 9">PWU37</strain>
    </source>
</reference>
<feature type="transmembrane region" description="Helical" evidence="6">
    <location>
        <begin position="153"/>
        <end position="177"/>
    </location>
</feature>
<evidence type="ECO:0000256" key="6">
    <source>
        <dbReference type="SAM" id="Phobius"/>
    </source>
</evidence>
<evidence type="ECO:0000259" key="7">
    <source>
        <dbReference type="Pfam" id="PF06271"/>
    </source>
</evidence>
<dbReference type="GO" id="GO:0005886">
    <property type="term" value="C:plasma membrane"/>
    <property type="evidence" value="ECO:0007669"/>
    <property type="project" value="UniProtKB-SubCell"/>
</dbReference>
<dbReference type="RefSeq" id="WP_254089171.1">
    <property type="nucleotide sequence ID" value="NZ_JAHESC010000005.1"/>
</dbReference>
<comment type="caution">
    <text evidence="8">The sequence shown here is derived from an EMBL/GenBank/DDBJ whole genome shotgun (WGS) entry which is preliminary data.</text>
</comment>